<dbReference type="PANTHER" id="PTHR45786:SF74">
    <property type="entry name" value="ATP-DEPENDENT DNA HELICASE"/>
    <property type="match status" value="1"/>
</dbReference>
<dbReference type="PANTHER" id="PTHR45786">
    <property type="entry name" value="DNA BINDING PROTEIN-LIKE"/>
    <property type="match status" value="1"/>
</dbReference>
<evidence type="ECO:0000313" key="2">
    <source>
        <dbReference type="Proteomes" id="UP000886998"/>
    </source>
</evidence>
<comment type="caution">
    <text evidence="1">The sequence shown here is derived from an EMBL/GenBank/DDBJ whole genome shotgun (WGS) entry which is preliminary data.</text>
</comment>
<protein>
    <submittedName>
        <fullName evidence="1">Helitron_like_N domain-containing protein</fullName>
    </submittedName>
</protein>
<gene>
    <name evidence="1" type="primary">ORF183876</name>
    <name evidence="1" type="ORF">TNIN_241821</name>
</gene>
<name>A0A8X7C0W5_9ARAC</name>
<keyword evidence="2" id="KW-1185">Reference proteome</keyword>
<sequence>MSTKREIVAELQNLFEQHNELIKLFKTAIGQMPSDDYQVIIKADKTSIGQPQRQFNAPTIDEVPVVIVGEEFNSRDIILHRRNGDVQNVLETHRSYDT</sequence>
<evidence type="ECO:0000313" key="1">
    <source>
        <dbReference type="EMBL" id="GFY52606.1"/>
    </source>
</evidence>
<organism evidence="1 2">
    <name type="scientific">Trichonephila inaurata madagascariensis</name>
    <dbReference type="NCBI Taxonomy" id="2747483"/>
    <lineage>
        <taxon>Eukaryota</taxon>
        <taxon>Metazoa</taxon>
        <taxon>Ecdysozoa</taxon>
        <taxon>Arthropoda</taxon>
        <taxon>Chelicerata</taxon>
        <taxon>Arachnida</taxon>
        <taxon>Araneae</taxon>
        <taxon>Araneomorphae</taxon>
        <taxon>Entelegynae</taxon>
        <taxon>Araneoidea</taxon>
        <taxon>Nephilidae</taxon>
        <taxon>Trichonephila</taxon>
        <taxon>Trichonephila inaurata</taxon>
    </lineage>
</organism>
<dbReference type="EMBL" id="BMAV01008774">
    <property type="protein sequence ID" value="GFY52606.1"/>
    <property type="molecule type" value="Genomic_DNA"/>
</dbReference>
<dbReference type="AlphaFoldDB" id="A0A8X7C0W5"/>
<dbReference type="Proteomes" id="UP000886998">
    <property type="component" value="Unassembled WGS sequence"/>
</dbReference>
<proteinExistence type="predicted"/>
<dbReference type="OrthoDB" id="6435795at2759"/>
<reference evidence="1" key="1">
    <citation type="submission" date="2020-08" db="EMBL/GenBank/DDBJ databases">
        <title>Multicomponent nature underlies the extraordinary mechanical properties of spider dragline silk.</title>
        <authorList>
            <person name="Kono N."/>
            <person name="Nakamura H."/>
            <person name="Mori M."/>
            <person name="Yoshida Y."/>
            <person name="Ohtoshi R."/>
            <person name="Malay A.D."/>
            <person name="Moran D.A.P."/>
            <person name="Tomita M."/>
            <person name="Numata K."/>
            <person name="Arakawa K."/>
        </authorList>
    </citation>
    <scope>NUCLEOTIDE SEQUENCE</scope>
</reference>
<accession>A0A8X7C0W5</accession>